<name>A0A4R2HE50_9ACTN</name>
<evidence type="ECO:0000313" key="2">
    <source>
        <dbReference type="Proteomes" id="UP000294508"/>
    </source>
</evidence>
<organism evidence="1 2">
    <name type="scientific">Kribbella steppae</name>
    <dbReference type="NCBI Taxonomy" id="2512223"/>
    <lineage>
        <taxon>Bacteria</taxon>
        <taxon>Bacillati</taxon>
        <taxon>Actinomycetota</taxon>
        <taxon>Actinomycetes</taxon>
        <taxon>Propionibacteriales</taxon>
        <taxon>Kribbellaceae</taxon>
        <taxon>Kribbella</taxon>
    </lineage>
</organism>
<gene>
    <name evidence="1" type="ORF">EV652_107502</name>
</gene>
<keyword evidence="2" id="KW-1185">Reference proteome</keyword>
<dbReference type="Proteomes" id="UP000294508">
    <property type="component" value="Unassembled WGS sequence"/>
</dbReference>
<proteinExistence type="predicted"/>
<accession>A0A4R2HE50</accession>
<reference evidence="1 2" key="1">
    <citation type="journal article" date="2015" name="Stand. Genomic Sci.">
        <title>Genomic Encyclopedia of Bacterial and Archaeal Type Strains, Phase III: the genomes of soil and plant-associated and newly described type strains.</title>
        <authorList>
            <person name="Whitman W.B."/>
            <person name="Woyke T."/>
            <person name="Klenk H.P."/>
            <person name="Zhou Y."/>
            <person name="Lilburn T.G."/>
            <person name="Beck B.J."/>
            <person name="De Vos P."/>
            <person name="Vandamme P."/>
            <person name="Eisen J.A."/>
            <person name="Garrity G."/>
            <person name="Hugenholtz P."/>
            <person name="Kyrpides N.C."/>
        </authorList>
    </citation>
    <scope>NUCLEOTIDE SEQUENCE [LARGE SCALE GENOMIC DNA]</scope>
    <source>
        <strain evidence="1 2">VKM Ac-2572</strain>
    </source>
</reference>
<protein>
    <submittedName>
        <fullName evidence="1">Uncharacterized protein</fullName>
    </submittedName>
</protein>
<dbReference type="EMBL" id="SLWN01000007">
    <property type="protein sequence ID" value="TCO26609.1"/>
    <property type="molecule type" value="Genomic_DNA"/>
</dbReference>
<comment type="caution">
    <text evidence="1">The sequence shown here is derived from an EMBL/GenBank/DDBJ whole genome shotgun (WGS) entry which is preliminary data.</text>
</comment>
<sequence length="33" mass="3625">MDEVPIEAVMVRGADVSKARSLSKWVPPVRGPF</sequence>
<evidence type="ECO:0000313" key="1">
    <source>
        <dbReference type="EMBL" id="TCO26609.1"/>
    </source>
</evidence>
<dbReference type="AlphaFoldDB" id="A0A4R2HE50"/>